<evidence type="ECO:0000313" key="3">
    <source>
        <dbReference type="Proteomes" id="UP000735302"/>
    </source>
</evidence>
<feature type="compositionally biased region" description="Polar residues" evidence="1">
    <location>
        <begin position="1"/>
        <end position="12"/>
    </location>
</feature>
<keyword evidence="3" id="KW-1185">Reference proteome</keyword>
<organism evidence="2 3">
    <name type="scientific">Plakobranchus ocellatus</name>
    <dbReference type="NCBI Taxonomy" id="259542"/>
    <lineage>
        <taxon>Eukaryota</taxon>
        <taxon>Metazoa</taxon>
        <taxon>Spiralia</taxon>
        <taxon>Lophotrochozoa</taxon>
        <taxon>Mollusca</taxon>
        <taxon>Gastropoda</taxon>
        <taxon>Heterobranchia</taxon>
        <taxon>Euthyneura</taxon>
        <taxon>Panpulmonata</taxon>
        <taxon>Sacoglossa</taxon>
        <taxon>Placobranchoidea</taxon>
        <taxon>Plakobranchidae</taxon>
        <taxon>Plakobranchus</taxon>
    </lineage>
</organism>
<proteinExistence type="predicted"/>
<dbReference type="AlphaFoldDB" id="A0AAV4A1F7"/>
<accession>A0AAV4A1F7</accession>
<feature type="region of interest" description="Disordered" evidence="1">
    <location>
        <begin position="1"/>
        <end position="53"/>
    </location>
</feature>
<dbReference type="EMBL" id="BLXT01003554">
    <property type="protein sequence ID" value="GFO01990.1"/>
    <property type="molecule type" value="Genomic_DNA"/>
</dbReference>
<dbReference type="PANTHER" id="PTHR45749:SF21">
    <property type="entry name" value="DUF4371 DOMAIN-CONTAINING PROTEIN"/>
    <property type="match status" value="1"/>
</dbReference>
<sequence length="177" mass="19828">MLPGDTDSTSSSGKRRADSCYRKNEPQQTSISDLPSQNQSCEEATPSQLPSFSSDIVTYNGQILGDEDRFCLLTDHYTPSSDYRFPVTVFQKHCKHLARKNQGQDIVKCEKAKYFSLLADEATASGNWEQLAIVLRYVDEKGEVHEDFLEFVECRALTSGILSSRDTKLSEQVAAQC</sequence>
<feature type="compositionally biased region" description="Basic and acidic residues" evidence="1">
    <location>
        <begin position="15"/>
        <end position="25"/>
    </location>
</feature>
<feature type="compositionally biased region" description="Polar residues" evidence="1">
    <location>
        <begin position="26"/>
        <end position="53"/>
    </location>
</feature>
<protein>
    <submittedName>
        <fullName evidence="2">52 kDa repressor of the inhibitor of the protein kinase</fullName>
    </submittedName>
</protein>
<evidence type="ECO:0000256" key="1">
    <source>
        <dbReference type="SAM" id="MobiDB-lite"/>
    </source>
</evidence>
<evidence type="ECO:0000313" key="2">
    <source>
        <dbReference type="EMBL" id="GFO01990.1"/>
    </source>
</evidence>
<name>A0AAV4A1F7_9GAST</name>
<gene>
    <name evidence="2" type="ORF">PoB_002849500</name>
</gene>
<reference evidence="2 3" key="1">
    <citation type="journal article" date="2021" name="Elife">
        <title>Chloroplast acquisition without the gene transfer in kleptoplastic sea slugs, Plakobranchus ocellatus.</title>
        <authorList>
            <person name="Maeda T."/>
            <person name="Takahashi S."/>
            <person name="Yoshida T."/>
            <person name="Shimamura S."/>
            <person name="Takaki Y."/>
            <person name="Nagai Y."/>
            <person name="Toyoda A."/>
            <person name="Suzuki Y."/>
            <person name="Arimoto A."/>
            <person name="Ishii H."/>
            <person name="Satoh N."/>
            <person name="Nishiyama T."/>
            <person name="Hasebe M."/>
            <person name="Maruyama T."/>
            <person name="Minagawa J."/>
            <person name="Obokata J."/>
            <person name="Shigenobu S."/>
        </authorList>
    </citation>
    <scope>NUCLEOTIDE SEQUENCE [LARGE SCALE GENOMIC DNA]</scope>
</reference>
<comment type="caution">
    <text evidence="2">The sequence shown here is derived from an EMBL/GenBank/DDBJ whole genome shotgun (WGS) entry which is preliminary data.</text>
</comment>
<dbReference type="PANTHER" id="PTHR45749">
    <property type="match status" value="1"/>
</dbReference>
<dbReference type="Proteomes" id="UP000735302">
    <property type="component" value="Unassembled WGS sequence"/>
</dbReference>